<dbReference type="Pfam" id="PF04468">
    <property type="entry name" value="PSP1"/>
    <property type="match status" value="1"/>
</dbReference>
<dbReference type="PANTHER" id="PTHR43830">
    <property type="entry name" value="PROTEIN PSP1"/>
    <property type="match status" value="1"/>
</dbReference>
<dbReference type="InParanoid" id="A0A212R047"/>
<accession>A0A212R047</accession>
<dbReference type="PANTHER" id="PTHR43830:SF3">
    <property type="entry name" value="PROTEIN PSP1"/>
    <property type="match status" value="1"/>
</dbReference>
<protein>
    <submittedName>
        <fullName evidence="3">Cell fate regulator YaaT, PSP1 superfamily (Controls sporulation, competence, biofilm development)</fullName>
    </submittedName>
</protein>
<dbReference type="RefSeq" id="WP_088571216.1">
    <property type="nucleotide sequence ID" value="NZ_FYEK01000027.1"/>
</dbReference>
<evidence type="ECO:0000256" key="1">
    <source>
        <dbReference type="SAM" id="MobiDB-lite"/>
    </source>
</evidence>
<evidence type="ECO:0000259" key="2">
    <source>
        <dbReference type="PROSITE" id="PS51411"/>
    </source>
</evidence>
<feature type="domain" description="PSP1 C-terminal" evidence="2">
    <location>
        <begin position="68"/>
        <end position="153"/>
    </location>
</feature>
<feature type="compositionally biased region" description="Gly residues" evidence="1">
    <location>
        <begin position="297"/>
        <end position="307"/>
    </location>
</feature>
<dbReference type="AlphaFoldDB" id="A0A212R047"/>
<dbReference type="EMBL" id="FYEK01000027">
    <property type="protein sequence ID" value="SNB65344.1"/>
    <property type="molecule type" value="Genomic_DNA"/>
</dbReference>
<dbReference type="GO" id="GO:0005737">
    <property type="term" value="C:cytoplasm"/>
    <property type="evidence" value="ECO:0007669"/>
    <property type="project" value="TreeGrafter"/>
</dbReference>
<feature type="region of interest" description="Disordered" evidence="1">
    <location>
        <begin position="284"/>
        <end position="307"/>
    </location>
</feature>
<name>A0A212R047_9CHLR</name>
<evidence type="ECO:0000313" key="3">
    <source>
        <dbReference type="EMBL" id="SNB65344.1"/>
    </source>
</evidence>
<gene>
    <name evidence="3" type="ORF">SAMN02746019_00009730</name>
</gene>
<dbReference type="InterPro" id="IPR007557">
    <property type="entry name" value="PSP1_C"/>
</dbReference>
<organism evidence="3 4">
    <name type="scientific">Thermoflexus hugenholtzii JAD2</name>
    <dbReference type="NCBI Taxonomy" id="877466"/>
    <lineage>
        <taxon>Bacteria</taxon>
        <taxon>Bacillati</taxon>
        <taxon>Chloroflexota</taxon>
        <taxon>Thermoflexia</taxon>
        <taxon>Thermoflexales</taxon>
        <taxon>Thermoflexaceae</taxon>
        <taxon>Thermoflexus</taxon>
    </lineage>
</organism>
<dbReference type="OrthoDB" id="9779344at2"/>
<sequence length="307" mass="34288">MTAEMIPDGERVVGVRFHPVGKIYHFDPGPYDLQVGDWVIVETPRGKQLGRVVSLGMPRSGRIEGPLRPVERPATNRDLAIRKYWERKEIEALVVARDHARQLGLAIKIVKVEISFDGKHISFLYHTEEKVDLEPLRERLAAIYRGRQVELRLIGPRDVAKIIGGMGACGLETRCCALFLTEFSPISIKMAKEQGLSLNPEDITGMCGRLRCCLIYEYEQYVRAKQELPKKGKAVMTPYGEGVVVEVLPLKEAALVRVGDQIHEVPKEQLQPLEELKALQQKAEQPCNNGENCTCGRRGGGNGENPG</sequence>
<dbReference type="InterPro" id="IPR047767">
    <property type="entry name" value="PSP1-like"/>
</dbReference>
<evidence type="ECO:0000313" key="4">
    <source>
        <dbReference type="Proteomes" id="UP000197025"/>
    </source>
</evidence>
<dbReference type="Proteomes" id="UP000197025">
    <property type="component" value="Unassembled WGS sequence"/>
</dbReference>
<dbReference type="PROSITE" id="PS51411">
    <property type="entry name" value="PSP1_C"/>
    <property type="match status" value="1"/>
</dbReference>
<dbReference type="NCBIfam" id="NF041131">
    <property type="entry name" value="RicT_YaaT_fam"/>
    <property type="match status" value="1"/>
</dbReference>
<dbReference type="FunCoup" id="A0A212R047">
    <property type="interactions" value="35"/>
</dbReference>
<proteinExistence type="predicted"/>
<reference evidence="4" key="1">
    <citation type="submission" date="2017-06" db="EMBL/GenBank/DDBJ databases">
        <authorList>
            <person name="Varghese N."/>
            <person name="Submissions S."/>
        </authorList>
    </citation>
    <scope>NUCLEOTIDE SEQUENCE [LARGE SCALE GENOMIC DNA]</scope>
    <source>
        <strain evidence="4">JAD2</strain>
    </source>
</reference>
<keyword evidence="4" id="KW-1185">Reference proteome</keyword>